<comment type="caution">
    <text evidence="2">The sequence shown here is derived from an EMBL/GenBank/DDBJ whole genome shotgun (WGS) entry which is preliminary data.</text>
</comment>
<organism evidence="2 3">
    <name type="scientific">Caerostris extrusa</name>
    <name type="common">Bark spider</name>
    <name type="synonym">Caerostris bankana</name>
    <dbReference type="NCBI Taxonomy" id="172846"/>
    <lineage>
        <taxon>Eukaryota</taxon>
        <taxon>Metazoa</taxon>
        <taxon>Ecdysozoa</taxon>
        <taxon>Arthropoda</taxon>
        <taxon>Chelicerata</taxon>
        <taxon>Arachnida</taxon>
        <taxon>Araneae</taxon>
        <taxon>Araneomorphae</taxon>
        <taxon>Entelegynae</taxon>
        <taxon>Araneoidea</taxon>
        <taxon>Araneidae</taxon>
        <taxon>Caerostris</taxon>
    </lineage>
</organism>
<gene>
    <name evidence="2" type="ORF">CEXT_507901</name>
</gene>
<feature type="compositionally biased region" description="Low complexity" evidence="1">
    <location>
        <begin position="96"/>
        <end position="107"/>
    </location>
</feature>
<dbReference type="EMBL" id="BPLR01017510">
    <property type="protein sequence ID" value="GIY92202.1"/>
    <property type="molecule type" value="Genomic_DNA"/>
</dbReference>
<dbReference type="Proteomes" id="UP001054945">
    <property type="component" value="Unassembled WGS sequence"/>
</dbReference>
<protein>
    <submittedName>
        <fullName evidence="2">Uncharacterized protein</fullName>
    </submittedName>
</protein>
<reference evidence="2 3" key="1">
    <citation type="submission" date="2021-06" db="EMBL/GenBank/DDBJ databases">
        <title>Caerostris extrusa draft genome.</title>
        <authorList>
            <person name="Kono N."/>
            <person name="Arakawa K."/>
        </authorList>
    </citation>
    <scope>NUCLEOTIDE SEQUENCE [LARGE SCALE GENOMIC DNA]</scope>
</reference>
<evidence type="ECO:0000256" key="1">
    <source>
        <dbReference type="SAM" id="MobiDB-lite"/>
    </source>
</evidence>
<name>A0AAV4XAK7_CAEEX</name>
<accession>A0AAV4XAK7</accession>
<proteinExistence type="predicted"/>
<dbReference type="AlphaFoldDB" id="A0AAV4XAK7"/>
<sequence>MTINFHVYLNLIFRSKHNGTNILTQLTDNRLYHQRNHKLRTKILLQSLTLSTKENFVPPPSLKPLSEQIILEQNRLTQSCKSPAVGVQETPANDPSSASLRSEPSSSAAGIKIRISLHYR</sequence>
<evidence type="ECO:0000313" key="2">
    <source>
        <dbReference type="EMBL" id="GIY92202.1"/>
    </source>
</evidence>
<keyword evidence="3" id="KW-1185">Reference proteome</keyword>
<feature type="region of interest" description="Disordered" evidence="1">
    <location>
        <begin position="83"/>
        <end position="107"/>
    </location>
</feature>
<evidence type="ECO:0000313" key="3">
    <source>
        <dbReference type="Proteomes" id="UP001054945"/>
    </source>
</evidence>